<evidence type="ECO:0000256" key="1">
    <source>
        <dbReference type="SAM" id="SignalP"/>
    </source>
</evidence>
<dbReference type="InterPro" id="IPR036365">
    <property type="entry name" value="PGBD-like_sf"/>
</dbReference>
<reference evidence="3 4" key="1">
    <citation type="journal article" date="2019" name="Int. J. Syst. Evol. Microbiol.">
        <title>The Global Catalogue of Microorganisms (GCM) 10K type strain sequencing project: providing services to taxonomists for standard genome sequencing and annotation.</title>
        <authorList>
            <consortium name="The Broad Institute Genomics Platform"/>
            <consortium name="The Broad Institute Genome Sequencing Center for Infectious Disease"/>
            <person name="Wu L."/>
            <person name="Ma J."/>
        </authorList>
    </citation>
    <scope>NUCLEOTIDE SEQUENCE [LARGE SCALE GENOMIC DNA]</scope>
    <source>
        <strain evidence="3 4">JCM 12393</strain>
    </source>
</reference>
<dbReference type="Pfam" id="PF01471">
    <property type="entry name" value="PG_binding_1"/>
    <property type="match status" value="1"/>
</dbReference>
<evidence type="ECO:0000313" key="4">
    <source>
        <dbReference type="Proteomes" id="UP001499863"/>
    </source>
</evidence>
<sequence length="120" mass="12499">MRKIITGLAVAGLVLAGGVSTATTASAASAGQPCSYLSTAEPLLRAGATGDAVRALQCELNRSIDPDSGYGLSIDGVFGQATLRAVYRFQQCVNIQVDGEVGPQTWSKLDYWNVQPGYAC</sequence>
<dbReference type="InterPro" id="IPR036366">
    <property type="entry name" value="PGBDSf"/>
</dbReference>
<keyword evidence="4" id="KW-1185">Reference proteome</keyword>
<proteinExistence type="predicted"/>
<dbReference type="SUPFAM" id="SSF47090">
    <property type="entry name" value="PGBD-like"/>
    <property type="match status" value="1"/>
</dbReference>
<dbReference type="InterPro" id="IPR002477">
    <property type="entry name" value="Peptidoglycan-bd-like"/>
</dbReference>
<feature type="chain" id="PRO_5045311963" description="Peptidoglycan binding-like domain-containing protein" evidence="1">
    <location>
        <begin position="28"/>
        <end position="120"/>
    </location>
</feature>
<gene>
    <name evidence="3" type="ORF">GCM10009639_09610</name>
</gene>
<evidence type="ECO:0000313" key="3">
    <source>
        <dbReference type="EMBL" id="GAA1386155.1"/>
    </source>
</evidence>
<dbReference type="Proteomes" id="UP001499863">
    <property type="component" value="Unassembled WGS sequence"/>
</dbReference>
<protein>
    <recommendedName>
        <fullName evidence="2">Peptidoglycan binding-like domain-containing protein</fullName>
    </recommendedName>
</protein>
<organism evidence="3 4">
    <name type="scientific">Kitasatospora putterlickiae</name>
    <dbReference type="NCBI Taxonomy" id="221725"/>
    <lineage>
        <taxon>Bacteria</taxon>
        <taxon>Bacillati</taxon>
        <taxon>Actinomycetota</taxon>
        <taxon>Actinomycetes</taxon>
        <taxon>Kitasatosporales</taxon>
        <taxon>Streptomycetaceae</taxon>
        <taxon>Kitasatospora</taxon>
    </lineage>
</organism>
<feature type="domain" description="Peptidoglycan binding-like" evidence="2">
    <location>
        <begin position="49"/>
        <end position="109"/>
    </location>
</feature>
<dbReference type="EMBL" id="BAAAKJ010000043">
    <property type="protein sequence ID" value="GAA1386155.1"/>
    <property type="molecule type" value="Genomic_DNA"/>
</dbReference>
<keyword evidence="1" id="KW-0732">Signal</keyword>
<feature type="signal peptide" evidence="1">
    <location>
        <begin position="1"/>
        <end position="27"/>
    </location>
</feature>
<dbReference type="RefSeq" id="WP_344326780.1">
    <property type="nucleotide sequence ID" value="NZ_BAAAKJ010000043.1"/>
</dbReference>
<evidence type="ECO:0000259" key="2">
    <source>
        <dbReference type="Pfam" id="PF01471"/>
    </source>
</evidence>
<dbReference type="Gene3D" id="1.10.101.10">
    <property type="entry name" value="PGBD-like superfamily/PGBD"/>
    <property type="match status" value="1"/>
</dbReference>
<name>A0ABN1XNF0_9ACTN</name>
<accession>A0ABN1XNF0</accession>
<comment type="caution">
    <text evidence="3">The sequence shown here is derived from an EMBL/GenBank/DDBJ whole genome shotgun (WGS) entry which is preliminary data.</text>
</comment>